<dbReference type="KEGG" id="knv:Pan216_04320"/>
<proteinExistence type="predicted"/>
<evidence type="ECO:0000313" key="3">
    <source>
        <dbReference type="Proteomes" id="UP000317093"/>
    </source>
</evidence>
<dbReference type="Proteomes" id="UP000317093">
    <property type="component" value="Chromosome"/>
</dbReference>
<feature type="domain" description="Cupin type-2" evidence="1">
    <location>
        <begin position="46"/>
        <end position="112"/>
    </location>
</feature>
<dbReference type="AlphaFoldDB" id="A0A518AY07"/>
<dbReference type="InterPro" id="IPR013096">
    <property type="entry name" value="Cupin_2"/>
</dbReference>
<dbReference type="InterPro" id="IPR014710">
    <property type="entry name" value="RmlC-like_jellyroll"/>
</dbReference>
<dbReference type="SUPFAM" id="SSF51182">
    <property type="entry name" value="RmlC-like cupins"/>
    <property type="match status" value="1"/>
</dbReference>
<dbReference type="Pfam" id="PF07883">
    <property type="entry name" value="Cupin_2"/>
    <property type="match status" value="1"/>
</dbReference>
<sequence length="164" mass="17882">MTDVSMDHPATIRKPNEGRRIGIVGDVYRFLATGDETDGKYATFEAIVPPGSGPPPHVHSREEESFLVLEGEMTFQLGEDRIVASEGTFLNMPVGSLHCFKNESDQTARLLISVAPAGLEKMFFEVGQPLADDAETAPPPSQADIEKLLEGAPRYGIEIKVLQE</sequence>
<organism evidence="2 3">
    <name type="scientific">Kolteria novifilia</name>
    <dbReference type="NCBI Taxonomy" id="2527975"/>
    <lineage>
        <taxon>Bacteria</taxon>
        <taxon>Pseudomonadati</taxon>
        <taxon>Planctomycetota</taxon>
        <taxon>Planctomycetia</taxon>
        <taxon>Kolteriales</taxon>
        <taxon>Kolteriaceae</taxon>
        <taxon>Kolteria</taxon>
    </lineage>
</organism>
<dbReference type="GO" id="GO:0008127">
    <property type="term" value="F:quercetin 2,3-dioxygenase activity"/>
    <property type="evidence" value="ECO:0007669"/>
    <property type="project" value="UniProtKB-EC"/>
</dbReference>
<name>A0A518AY07_9BACT</name>
<evidence type="ECO:0000259" key="1">
    <source>
        <dbReference type="Pfam" id="PF07883"/>
    </source>
</evidence>
<dbReference type="InterPro" id="IPR011051">
    <property type="entry name" value="RmlC_Cupin_sf"/>
</dbReference>
<keyword evidence="2" id="KW-0560">Oxidoreductase</keyword>
<accession>A0A518AY07</accession>
<evidence type="ECO:0000313" key="2">
    <source>
        <dbReference type="EMBL" id="QDU59601.1"/>
    </source>
</evidence>
<protein>
    <submittedName>
        <fullName evidence="2">Quercetin 2,3-dioxygenase</fullName>
        <ecNumber evidence="2">1.13.11.24</ecNumber>
    </submittedName>
</protein>
<dbReference type="EC" id="1.13.11.24" evidence="2"/>
<dbReference type="Gene3D" id="2.60.120.10">
    <property type="entry name" value="Jelly Rolls"/>
    <property type="match status" value="1"/>
</dbReference>
<dbReference type="PANTHER" id="PTHR36440:SF1">
    <property type="entry name" value="PUTATIVE (AFU_ORTHOLOGUE AFUA_8G07350)-RELATED"/>
    <property type="match status" value="1"/>
</dbReference>
<dbReference type="PANTHER" id="PTHR36440">
    <property type="entry name" value="PUTATIVE (AFU_ORTHOLOGUE AFUA_8G07350)-RELATED"/>
    <property type="match status" value="1"/>
</dbReference>
<dbReference type="EMBL" id="CP036279">
    <property type="protein sequence ID" value="QDU59601.1"/>
    <property type="molecule type" value="Genomic_DNA"/>
</dbReference>
<keyword evidence="3" id="KW-1185">Reference proteome</keyword>
<gene>
    <name evidence="2" type="primary">qdoI</name>
    <name evidence="2" type="ORF">Pan216_04320</name>
</gene>
<reference evidence="2 3" key="1">
    <citation type="submission" date="2019-02" db="EMBL/GenBank/DDBJ databases">
        <title>Deep-cultivation of Planctomycetes and their phenomic and genomic characterization uncovers novel biology.</title>
        <authorList>
            <person name="Wiegand S."/>
            <person name="Jogler M."/>
            <person name="Boedeker C."/>
            <person name="Pinto D."/>
            <person name="Vollmers J."/>
            <person name="Rivas-Marin E."/>
            <person name="Kohn T."/>
            <person name="Peeters S.H."/>
            <person name="Heuer A."/>
            <person name="Rast P."/>
            <person name="Oberbeckmann S."/>
            <person name="Bunk B."/>
            <person name="Jeske O."/>
            <person name="Meyerdierks A."/>
            <person name="Storesund J.E."/>
            <person name="Kallscheuer N."/>
            <person name="Luecker S."/>
            <person name="Lage O.M."/>
            <person name="Pohl T."/>
            <person name="Merkel B.J."/>
            <person name="Hornburger P."/>
            <person name="Mueller R.-W."/>
            <person name="Bruemmer F."/>
            <person name="Labrenz M."/>
            <person name="Spormann A.M."/>
            <person name="Op den Camp H."/>
            <person name="Overmann J."/>
            <person name="Amann R."/>
            <person name="Jetten M.S.M."/>
            <person name="Mascher T."/>
            <person name="Medema M.H."/>
            <person name="Devos D.P."/>
            <person name="Kaster A.-K."/>
            <person name="Ovreas L."/>
            <person name="Rohde M."/>
            <person name="Galperin M.Y."/>
            <person name="Jogler C."/>
        </authorList>
    </citation>
    <scope>NUCLEOTIDE SEQUENCE [LARGE SCALE GENOMIC DNA]</scope>
    <source>
        <strain evidence="2 3">Pan216</strain>
    </source>
</reference>
<dbReference type="InterPro" id="IPR053146">
    <property type="entry name" value="QDO-like"/>
</dbReference>
<keyword evidence="2" id="KW-0223">Dioxygenase</keyword>